<dbReference type="STRING" id="643867.Ftrac_0300"/>
<proteinExistence type="predicted"/>
<keyword evidence="2" id="KW-1185">Reference proteome</keyword>
<dbReference type="HOGENOM" id="CLU_2955172_0_0_10"/>
<dbReference type="EMBL" id="CP002349">
    <property type="protein sequence ID" value="ADR20309.1"/>
    <property type="molecule type" value="Genomic_DNA"/>
</dbReference>
<sequence length="59" mass="6956">MRLIVSLISINLLLICQTQAQKKTKIKFSTNEWQNEALILQKIGQHFTPKYYSFKEIQS</sequence>
<organism evidence="1 2">
    <name type="scientific">Marivirga tractuosa (strain ATCC 23168 / DSM 4126 / NBRC 15989 / NCIMB 1408 / VKM B-1430 / H-43)</name>
    <name type="common">Microscilla tractuosa</name>
    <name type="synonym">Flexibacter tractuosus</name>
    <dbReference type="NCBI Taxonomy" id="643867"/>
    <lineage>
        <taxon>Bacteria</taxon>
        <taxon>Pseudomonadati</taxon>
        <taxon>Bacteroidota</taxon>
        <taxon>Cytophagia</taxon>
        <taxon>Cytophagales</taxon>
        <taxon>Marivirgaceae</taxon>
        <taxon>Marivirga</taxon>
    </lineage>
</organism>
<gene>
    <name evidence="1" type="ordered locus">Ftrac_0300</name>
</gene>
<accession>E4TM18</accession>
<dbReference type="Proteomes" id="UP000008720">
    <property type="component" value="Chromosome"/>
</dbReference>
<protein>
    <submittedName>
        <fullName evidence="1">Uncharacterized protein</fullName>
    </submittedName>
</protein>
<evidence type="ECO:0000313" key="1">
    <source>
        <dbReference type="EMBL" id="ADR20309.1"/>
    </source>
</evidence>
<dbReference type="AlphaFoldDB" id="E4TM18"/>
<evidence type="ECO:0000313" key="2">
    <source>
        <dbReference type="Proteomes" id="UP000008720"/>
    </source>
</evidence>
<reference evidence="1 2" key="1">
    <citation type="journal article" date="2011" name="Stand. Genomic Sci.">
        <title>Complete genome sequence of Marivirga tractuosa type strain (H-43).</title>
        <authorList>
            <person name="Pagani I."/>
            <person name="Chertkov O."/>
            <person name="Lapidus A."/>
            <person name="Lucas S."/>
            <person name="Del Rio T.G."/>
            <person name="Tice H."/>
            <person name="Copeland A."/>
            <person name="Cheng J.F."/>
            <person name="Nolan M."/>
            <person name="Saunders E."/>
            <person name="Pitluck S."/>
            <person name="Held B."/>
            <person name="Goodwin L."/>
            <person name="Liolios K."/>
            <person name="Ovchinikova G."/>
            <person name="Ivanova N."/>
            <person name="Mavromatis K."/>
            <person name="Pati A."/>
            <person name="Chen A."/>
            <person name="Palaniappan K."/>
            <person name="Land M."/>
            <person name="Hauser L."/>
            <person name="Jeffries C.D."/>
            <person name="Detter J.C."/>
            <person name="Han C."/>
            <person name="Tapia R."/>
            <person name="Ngatchou-Djao O.D."/>
            <person name="Rohde M."/>
            <person name="Goker M."/>
            <person name="Spring S."/>
            <person name="Sikorski J."/>
            <person name="Woyke T."/>
            <person name="Bristow J."/>
            <person name="Eisen J.A."/>
            <person name="Markowitz V."/>
            <person name="Hugenholtz P."/>
            <person name="Klenk H.P."/>
            <person name="Kyrpides N.C."/>
        </authorList>
    </citation>
    <scope>NUCLEOTIDE SEQUENCE [LARGE SCALE GENOMIC DNA]</scope>
    <source>
        <strain evidence="2">ATCC 23168 / DSM 4126 / NBRC 15989 / NCIMB 1408 / VKM B-1430 / H-43</strain>
    </source>
</reference>
<dbReference type="KEGG" id="mtt:Ftrac_0300"/>
<name>E4TM18_MARTH</name>